<sequence>MDAAARGAHEAGRVTVRPVEVHECHARGLELPLMVFEELVLACVTAQIVAVWKRDGLGFAHVDDTNRTPHLTRDHAVDMA</sequence>
<organism evidence="1 2">
    <name type="scientific">Planotetraspora kaengkrachanensis</name>
    <dbReference type="NCBI Taxonomy" id="575193"/>
    <lineage>
        <taxon>Bacteria</taxon>
        <taxon>Bacillati</taxon>
        <taxon>Actinomycetota</taxon>
        <taxon>Actinomycetes</taxon>
        <taxon>Streptosporangiales</taxon>
        <taxon>Streptosporangiaceae</taxon>
        <taxon>Planotetraspora</taxon>
    </lineage>
</organism>
<accession>A0A8J3VC36</accession>
<dbReference type="Proteomes" id="UP000630097">
    <property type="component" value="Unassembled WGS sequence"/>
</dbReference>
<evidence type="ECO:0000313" key="1">
    <source>
        <dbReference type="EMBL" id="GIG84507.1"/>
    </source>
</evidence>
<name>A0A8J3VC36_9ACTN</name>
<protein>
    <submittedName>
        <fullName evidence="1">Uncharacterized protein</fullName>
    </submittedName>
</protein>
<keyword evidence="2" id="KW-1185">Reference proteome</keyword>
<dbReference type="AlphaFoldDB" id="A0A8J3VC36"/>
<dbReference type="EMBL" id="BONV01000053">
    <property type="protein sequence ID" value="GIG84507.1"/>
    <property type="molecule type" value="Genomic_DNA"/>
</dbReference>
<comment type="caution">
    <text evidence="1">The sequence shown here is derived from an EMBL/GenBank/DDBJ whole genome shotgun (WGS) entry which is preliminary data.</text>
</comment>
<evidence type="ECO:0000313" key="2">
    <source>
        <dbReference type="Proteomes" id="UP000630097"/>
    </source>
</evidence>
<reference evidence="1 2" key="1">
    <citation type="submission" date="2021-01" db="EMBL/GenBank/DDBJ databases">
        <title>Whole genome shotgun sequence of Planotetraspora kaengkrachanensis NBRC 104272.</title>
        <authorList>
            <person name="Komaki H."/>
            <person name="Tamura T."/>
        </authorList>
    </citation>
    <scope>NUCLEOTIDE SEQUENCE [LARGE SCALE GENOMIC DNA]</scope>
    <source>
        <strain evidence="1 2">NBRC 104272</strain>
    </source>
</reference>
<gene>
    <name evidence="1" type="ORF">Pka01_76340</name>
</gene>
<proteinExistence type="predicted"/>